<evidence type="ECO:0000313" key="1">
    <source>
        <dbReference type="EMBL" id="SDP60446.1"/>
    </source>
</evidence>
<organism evidence="1 2">
    <name type="scientific">Actinopolyspora xinjiangensis</name>
    <dbReference type="NCBI Taxonomy" id="405564"/>
    <lineage>
        <taxon>Bacteria</taxon>
        <taxon>Bacillati</taxon>
        <taxon>Actinomycetota</taxon>
        <taxon>Actinomycetes</taxon>
        <taxon>Actinopolysporales</taxon>
        <taxon>Actinopolysporaceae</taxon>
        <taxon>Actinopolyspora</taxon>
    </lineage>
</organism>
<dbReference type="RefSeq" id="WP_092601118.1">
    <property type="nucleotide sequence ID" value="NZ_FNJR01000006.1"/>
</dbReference>
<dbReference type="OrthoDB" id="3259824at2"/>
<reference evidence="2" key="1">
    <citation type="submission" date="2016-10" db="EMBL/GenBank/DDBJ databases">
        <authorList>
            <person name="Varghese N."/>
            <person name="Submissions S."/>
        </authorList>
    </citation>
    <scope>NUCLEOTIDE SEQUENCE [LARGE SCALE GENOMIC DNA]</scope>
    <source>
        <strain evidence="2">DSM 46732</strain>
    </source>
</reference>
<dbReference type="EMBL" id="FNJR01000006">
    <property type="protein sequence ID" value="SDP60446.1"/>
    <property type="molecule type" value="Genomic_DNA"/>
</dbReference>
<accession>A0A1H0U3N3</accession>
<dbReference type="Proteomes" id="UP000199497">
    <property type="component" value="Unassembled WGS sequence"/>
</dbReference>
<proteinExistence type="predicted"/>
<dbReference type="AlphaFoldDB" id="A0A1H0U3N3"/>
<sequence>MSELTVTPEYVNNSTLDELVTWYPGQSGPQPIELCLDLEDGTFWFRVNPEIGRSMPARHWHGLVQRWEVPAPLTPNGANAYLDELVDDAQAILNDSTVYWDGSNRVGSVGPEGQEADERIEAELGDERDIPEDRVVRTVEASDAYIECASEVLHSTGLTAATSDEQLDRMADDLEAEAASEGMVIRSVVDWLREQRAEMRRQVEDELGEVVDRLKADTIRRDELVNTMYAWCSQRDLADRIEVSQGTVSNLLNRQGA</sequence>
<evidence type="ECO:0000313" key="2">
    <source>
        <dbReference type="Proteomes" id="UP000199497"/>
    </source>
</evidence>
<keyword evidence="2" id="KW-1185">Reference proteome</keyword>
<gene>
    <name evidence="1" type="ORF">SAMN04487905_1069</name>
</gene>
<protein>
    <submittedName>
        <fullName evidence="1">Uncharacterized protein</fullName>
    </submittedName>
</protein>
<name>A0A1H0U3N3_9ACTN</name>